<gene>
    <name evidence="2" type="ORF">ENU28_00435</name>
</gene>
<evidence type="ECO:0000313" key="2">
    <source>
        <dbReference type="EMBL" id="HGQ54913.1"/>
    </source>
</evidence>
<comment type="caution">
    <text evidence="2">The sequence shown here is derived from an EMBL/GenBank/DDBJ whole genome shotgun (WGS) entry which is preliminary data.</text>
</comment>
<name>A0A7V4CGY7_UNCW3</name>
<protein>
    <submittedName>
        <fullName evidence="2">Uncharacterized protein</fullName>
    </submittedName>
</protein>
<keyword evidence="1" id="KW-1133">Transmembrane helix</keyword>
<accession>A0A7V4CGY7</accession>
<keyword evidence="1" id="KW-0812">Transmembrane</keyword>
<feature type="transmembrane region" description="Helical" evidence="1">
    <location>
        <begin position="205"/>
        <end position="223"/>
    </location>
</feature>
<dbReference type="AlphaFoldDB" id="A0A7V4CGY7"/>
<proteinExistence type="predicted"/>
<sequence length="232" mass="26606">MIRTQLPLIITFFTGMLLIITFFIPHKPFGDLEQRFLIWYSIISGFTVLLGLDSLVRYHLTKLKREFNIHSLLLLFSLFLTLILGFYSWFRFKTPFALNSPFMYLYTYVIIPLQATMFALLAFFIASAAYRAFRARTFEATLLLIAATIVMLGRVPIGSYIWKGIAYIISGIFPKIPYEELAKKEVFALISDWIMNIPQNAAKRGIFIGTALGGIAMSIRIILGIERTYITK</sequence>
<organism evidence="2">
    <name type="scientific">candidate division WOR-3 bacterium</name>
    <dbReference type="NCBI Taxonomy" id="2052148"/>
    <lineage>
        <taxon>Bacteria</taxon>
        <taxon>Bacteria division WOR-3</taxon>
    </lineage>
</organism>
<feature type="transmembrane region" description="Helical" evidence="1">
    <location>
        <begin position="72"/>
        <end position="90"/>
    </location>
</feature>
<reference evidence="2" key="1">
    <citation type="journal article" date="2020" name="mSystems">
        <title>Genome- and Community-Level Interaction Insights into Carbon Utilization and Element Cycling Functions of Hydrothermarchaeota in Hydrothermal Sediment.</title>
        <authorList>
            <person name="Zhou Z."/>
            <person name="Liu Y."/>
            <person name="Xu W."/>
            <person name="Pan J."/>
            <person name="Luo Z.H."/>
            <person name="Li M."/>
        </authorList>
    </citation>
    <scope>NUCLEOTIDE SEQUENCE [LARGE SCALE GENOMIC DNA]</scope>
    <source>
        <strain evidence="2">SpSt-655</strain>
    </source>
</reference>
<feature type="transmembrane region" description="Helical" evidence="1">
    <location>
        <begin position="142"/>
        <end position="162"/>
    </location>
</feature>
<feature type="transmembrane region" description="Helical" evidence="1">
    <location>
        <begin position="37"/>
        <end position="60"/>
    </location>
</feature>
<dbReference type="EMBL" id="DTBX01000016">
    <property type="protein sequence ID" value="HGQ54913.1"/>
    <property type="molecule type" value="Genomic_DNA"/>
</dbReference>
<feature type="transmembrane region" description="Helical" evidence="1">
    <location>
        <begin position="102"/>
        <end position="130"/>
    </location>
</feature>
<feature type="transmembrane region" description="Helical" evidence="1">
    <location>
        <begin position="7"/>
        <end position="25"/>
    </location>
</feature>
<evidence type="ECO:0000256" key="1">
    <source>
        <dbReference type="SAM" id="Phobius"/>
    </source>
</evidence>
<keyword evidence="1" id="KW-0472">Membrane</keyword>